<dbReference type="Proteomes" id="UP001163324">
    <property type="component" value="Chromosome 6"/>
</dbReference>
<proteinExistence type="predicted"/>
<gene>
    <name evidence="1" type="ORF">N3K66_006602</name>
</gene>
<reference evidence="1" key="1">
    <citation type="submission" date="2022-10" db="EMBL/GenBank/DDBJ databases">
        <title>Complete Genome of Trichothecium roseum strain YXFP-22015, a Plant Pathogen Isolated from Citrus.</title>
        <authorList>
            <person name="Wang Y."/>
            <person name="Zhu L."/>
        </authorList>
    </citation>
    <scope>NUCLEOTIDE SEQUENCE</scope>
    <source>
        <strain evidence="1">YXFP-22015</strain>
    </source>
</reference>
<dbReference type="EMBL" id="CM047945">
    <property type="protein sequence ID" value="KAI9898242.1"/>
    <property type="molecule type" value="Genomic_DNA"/>
</dbReference>
<name>A0ACC0UVU9_9HYPO</name>
<sequence>MEYTAVTRASSAATAAKAASGQVLVPVSDANQQEAVASSLSASSAMGKAAKKENKGVKSKHGIAKQQKKGAKKGGGGGGPDPPSSPTRQPPSRASGGVPDPSPAYLDQALGKPWDLARPRRLLVVLDLNGTMLHRPSKRRPFHFVERPHAQRFLAYCLDNFHLAIWSSARPANVARMVEKLLSPDQVRRCLLVWARDRFRLSPQDYDARVQVYKRLTRVWDDPAVRVSHPASAHGGRWDQSNTVLVDDSREKGRSEPYNILPLPEFSGLANETAEVLPQVHDYLNTLCWQADVSRYIRESPFQLDPNYRLSNQ</sequence>
<organism evidence="1 2">
    <name type="scientific">Trichothecium roseum</name>
    <dbReference type="NCBI Taxonomy" id="47278"/>
    <lineage>
        <taxon>Eukaryota</taxon>
        <taxon>Fungi</taxon>
        <taxon>Dikarya</taxon>
        <taxon>Ascomycota</taxon>
        <taxon>Pezizomycotina</taxon>
        <taxon>Sordariomycetes</taxon>
        <taxon>Hypocreomycetidae</taxon>
        <taxon>Hypocreales</taxon>
        <taxon>Hypocreales incertae sedis</taxon>
        <taxon>Trichothecium</taxon>
    </lineage>
</organism>
<protein>
    <submittedName>
        <fullName evidence="1">Uncharacterized protein</fullName>
    </submittedName>
</protein>
<evidence type="ECO:0000313" key="2">
    <source>
        <dbReference type="Proteomes" id="UP001163324"/>
    </source>
</evidence>
<keyword evidence="2" id="KW-1185">Reference proteome</keyword>
<evidence type="ECO:0000313" key="1">
    <source>
        <dbReference type="EMBL" id="KAI9898242.1"/>
    </source>
</evidence>
<accession>A0ACC0UVU9</accession>
<comment type="caution">
    <text evidence="1">The sequence shown here is derived from an EMBL/GenBank/DDBJ whole genome shotgun (WGS) entry which is preliminary data.</text>
</comment>